<dbReference type="Proteomes" id="UP000283832">
    <property type="component" value="Unassembled WGS sequence"/>
</dbReference>
<feature type="region of interest" description="Disordered" evidence="1">
    <location>
        <begin position="1"/>
        <end position="25"/>
    </location>
</feature>
<sequence>MACVAVPPGAADATGPDGSPSVHTVSVPGTRGCLSDADYVKYSRSAPTTDGGSDGRWIAADESGWDGEALFQPTEPYMTIGSVAIDDGDADTVLALLRRDAGIEQAAELKFGHFARVRNQRRLEVLAGALRPGGMLASRASIFMIDKRFFVTAKIIDLLLEEYAHENGVDLHADDQARRYAQKLIEEGPRALGAPMFDEVIRMFVRFAGIRNRGQALVEVAELFRVLDAAERRSHRRAITDILGMLLRCRAQADELQKTMLEPDFLLAMEPLIPTMPAVLNEWSRQIGPASLLMDAHKVLTDDRIDILWKAMTAGHPDFRYLWTGVRPRGLARGDSSNHPSIQLADLVAGAGRAVAHFHEGLTTSTAEVGAALATSVAPLITPHSLIAHDEPARFSRPKESRGHPPTGS</sequence>
<dbReference type="EMBL" id="QXEC01000016">
    <property type="protein sequence ID" value="RIV37098.1"/>
    <property type="molecule type" value="Genomic_DNA"/>
</dbReference>
<gene>
    <name evidence="2" type="ORF">D2L64_17780</name>
</gene>
<feature type="region of interest" description="Disordered" evidence="1">
    <location>
        <begin position="388"/>
        <end position="409"/>
    </location>
</feature>
<proteinExistence type="predicted"/>
<evidence type="ECO:0000313" key="2">
    <source>
        <dbReference type="EMBL" id="RIV37098.1"/>
    </source>
</evidence>
<comment type="caution">
    <text evidence="2">The sequence shown here is derived from an EMBL/GenBank/DDBJ whole genome shotgun (WGS) entry which is preliminary data.</text>
</comment>
<evidence type="ECO:0000313" key="3">
    <source>
        <dbReference type="Proteomes" id="UP000283832"/>
    </source>
</evidence>
<accession>A0A418MSF3</accession>
<keyword evidence="3" id="KW-1185">Reference proteome</keyword>
<feature type="compositionally biased region" description="Basic and acidic residues" evidence="1">
    <location>
        <begin position="388"/>
        <end position="403"/>
    </location>
</feature>
<evidence type="ECO:0008006" key="4">
    <source>
        <dbReference type="Google" id="ProtNLM"/>
    </source>
</evidence>
<evidence type="ECO:0000256" key="1">
    <source>
        <dbReference type="SAM" id="MobiDB-lite"/>
    </source>
</evidence>
<name>A0A418MSF3_9ACTN</name>
<reference evidence="2 3" key="1">
    <citation type="submission" date="2018-08" db="EMBL/GenBank/DDBJ databases">
        <title>Jishengella sp. nov., isolated from a root of Azadirachta indica A. Juss. var. siamensis Valenton.</title>
        <authorList>
            <person name="Kuncharoen N."/>
            <person name="Tanasupawat S."/>
            <person name="Kudo T."/>
            <person name="Ohkuma M."/>
        </authorList>
    </citation>
    <scope>NUCLEOTIDE SEQUENCE [LARGE SCALE GENOMIC DNA]</scope>
    <source>
        <strain evidence="2 3">AZ1-13</strain>
    </source>
</reference>
<protein>
    <recommendedName>
        <fullName evidence="4">DUF3800 domain-containing protein</fullName>
    </recommendedName>
</protein>
<dbReference type="AlphaFoldDB" id="A0A418MSF3"/>
<organism evidence="2 3">
    <name type="scientific">Micromonospora radicis</name>
    <dbReference type="NCBI Taxonomy" id="1894971"/>
    <lineage>
        <taxon>Bacteria</taxon>
        <taxon>Bacillati</taxon>
        <taxon>Actinomycetota</taxon>
        <taxon>Actinomycetes</taxon>
        <taxon>Micromonosporales</taxon>
        <taxon>Micromonosporaceae</taxon>
        <taxon>Micromonospora</taxon>
    </lineage>
</organism>